<name>A0ABD3X338_SINWO</name>
<comment type="subcellular location">
    <subcellularLocation>
        <location evidence="1">Membrane</location>
        <topology evidence="1">Multi-pass membrane protein</topology>
    </subcellularLocation>
</comment>
<dbReference type="PROSITE" id="PS00889">
    <property type="entry name" value="CNMP_BINDING_2"/>
    <property type="match status" value="1"/>
</dbReference>
<dbReference type="PANTHER" id="PTHR45638">
    <property type="entry name" value="CYCLIC NUCLEOTIDE-GATED CATION CHANNEL SUBUNIT A"/>
    <property type="match status" value="1"/>
</dbReference>
<dbReference type="FunFam" id="2.60.120.10:FF:000002">
    <property type="entry name" value="Cyclic nucleotide gated channel alpha 1a"/>
    <property type="match status" value="1"/>
</dbReference>
<dbReference type="CDD" id="cd00038">
    <property type="entry name" value="CAP_ED"/>
    <property type="match status" value="1"/>
</dbReference>
<reference evidence="11 12" key="1">
    <citation type="submission" date="2024-11" db="EMBL/GenBank/DDBJ databases">
        <title>Chromosome-level genome assembly of the freshwater bivalve Anodonta woodiana.</title>
        <authorList>
            <person name="Chen X."/>
        </authorList>
    </citation>
    <scope>NUCLEOTIDE SEQUENCE [LARGE SCALE GENOMIC DNA]</scope>
    <source>
        <strain evidence="11">MN2024</strain>
        <tissue evidence="11">Gills</tissue>
    </source>
</reference>
<protein>
    <recommendedName>
        <fullName evidence="10">Cyclic nucleotide-binding domain-containing protein</fullName>
    </recommendedName>
</protein>
<dbReference type="InterPro" id="IPR018488">
    <property type="entry name" value="cNMP-bd_CS"/>
</dbReference>
<dbReference type="SUPFAM" id="SSF81324">
    <property type="entry name" value="Voltage-gated potassium channels"/>
    <property type="match status" value="1"/>
</dbReference>
<evidence type="ECO:0000256" key="9">
    <source>
        <dbReference type="SAM" id="Phobius"/>
    </source>
</evidence>
<dbReference type="PROSITE" id="PS50042">
    <property type="entry name" value="CNMP_BINDING_3"/>
    <property type="match status" value="1"/>
</dbReference>
<evidence type="ECO:0000256" key="8">
    <source>
        <dbReference type="ARBA" id="ARBA00023303"/>
    </source>
</evidence>
<evidence type="ECO:0000256" key="3">
    <source>
        <dbReference type="ARBA" id="ARBA00022692"/>
    </source>
</evidence>
<dbReference type="InterPro" id="IPR005821">
    <property type="entry name" value="Ion_trans_dom"/>
</dbReference>
<organism evidence="11 12">
    <name type="scientific">Sinanodonta woodiana</name>
    <name type="common">Chinese pond mussel</name>
    <name type="synonym">Anodonta woodiana</name>
    <dbReference type="NCBI Taxonomy" id="1069815"/>
    <lineage>
        <taxon>Eukaryota</taxon>
        <taxon>Metazoa</taxon>
        <taxon>Spiralia</taxon>
        <taxon>Lophotrochozoa</taxon>
        <taxon>Mollusca</taxon>
        <taxon>Bivalvia</taxon>
        <taxon>Autobranchia</taxon>
        <taxon>Heteroconchia</taxon>
        <taxon>Palaeoheterodonta</taxon>
        <taxon>Unionida</taxon>
        <taxon>Unionoidea</taxon>
        <taxon>Unionidae</taxon>
        <taxon>Unioninae</taxon>
        <taxon>Sinanodonta</taxon>
    </lineage>
</organism>
<proteinExistence type="predicted"/>
<evidence type="ECO:0000313" key="11">
    <source>
        <dbReference type="EMBL" id="KAL3880656.1"/>
    </source>
</evidence>
<keyword evidence="2" id="KW-0813">Transport</keyword>
<feature type="domain" description="Cyclic nucleotide-binding" evidence="10">
    <location>
        <begin position="236"/>
        <end position="354"/>
    </location>
</feature>
<keyword evidence="7" id="KW-1071">Ligand-gated ion channel</keyword>
<evidence type="ECO:0000256" key="4">
    <source>
        <dbReference type="ARBA" id="ARBA00022989"/>
    </source>
</evidence>
<evidence type="ECO:0000259" key="10">
    <source>
        <dbReference type="PROSITE" id="PS50042"/>
    </source>
</evidence>
<evidence type="ECO:0000256" key="1">
    <source>
        <dbReference type="ARBA" id="ARBA00004141"/>
    </source>
</evidence>
<dbReference type="Gene3D" id="2.60.120.10">
    <property type="entry name" value="Jelly Rolls"/>
    <property type="match status" value="1"/>
</dbReference>
<dbReference type="Pfam" id="PF00027">
    <property type="entry name" value="cNMP_binding"/>
    <property type="match status" value="1"/>
</dbReference>
<keyword evidence="12" id="KW-1185">Reference proteome</keyword>
<dbReference type="FunFam" id="1.10.287.630:FF:000001">
    <property type="entry name" value="Cyclic nucleotide-gated channel alpha 3"/>
    <property type="match status" value="1"/>
</dbReference>
<dbReference type="Gene3D" id="1.10.287.70">
    <property type="match status" value="1"/>
</dbReference>
<dbReference type="SMART" id="SM00100">
    <property type="entry name" value="cNMP"/>
    <property type="match status" value="1"/>
</dbReference>
<gene>
    <name evidence="11" type="ORF">ACJMK2_032878</name>
</gene>
<dbReference type="Gene3D" id="1.10.287.630">
    <property type="entry name" value="Helix hairpin bin"/>
    <property type="match status" value="1"/>
</dbReference>
<dbReference type="GO" id="GO:0016020">
    <property type="term" value="C:membrane"/>
    <property type="evidence" value="ECO:0007669"/>
    <property type="project" value="UniProtKB-SubCell"/>
</dbReference>
<feature type="transmembrane region" description="Helical" evidence="9">
    <location>
        <begin position="132"/>
        <end position="157"/>
    </location>
</feature>
<keyword evidence="5" id="KW-0406">Ion transport</keyword>
<feature type="transmembrane region" description="Helical" evidence="9">
    <location>
        <begin position="103"/>
        <end position="125"/>
    </location>
</feature>
<feature type="transmembrane region" description="Helical" evidence="9">
    <location>
        <begin position="6"/>
        <end position="32"/>
    </location>
</feature>
<keyword evidence="8" id="KW-0407">Ion channel</keyword>
<keyword evidence="3 9" id="KW-0812">Transmembrane</keyword>
<dbReference type="Proteomes" id="UP001634394">
    <property type="component" value="Unassembled WGS sequence"/>
</dbReference>
<feature type="transmembrane region" description="Helical" evidence="9">
    <location>
        <begin position="62"/>
        <end position="83"/>
    </location>
</feature>
<dbReference type="InterPro" id="IPR000595">
    <property type="entry name" value="cNMP-bd_dom"/>
</dbReference>
<keyword evidence="4 9" id="KW-1133">Transmembrane helix</keyword>
<evidence type="ECO:0000256" key="7">
    <source>
        <dbReference type="ARBA" id="ARBA00023286"/>
    </source>
</evidence>
<dbReference type="PANTHER" id="PTHR45638:SF4">
    <property type="entry name" value="CYCLIC NUCLEOTIDE-BINDING DOMAIN-CONTAINING PROTEIN"/>
    <property type="match status" value="1"/>
</dbReference>
<evidence type="ECO:0000256" key="5">
    <source>
        <dbReference type="ARBA" id="ARBA00023065"/>
    </source>
</evidence>
<dbReference type="Pfam" id="PF00520">
    <property type="entry name" value="Ion_trans"/>
    <property type="match status" value="1"/>
</dbReference>
<dbReference type="InterPro" id="IPR050866">
    <property type="entry name" value="CNG_cation_channel"/>
</dbReference>
<dbReference type="InterPro" id="IPR014710">
    <property type="entry name" value="RmlC-like_jellyroll"/>
</dbReference>
<sequence>MKYIKSLGFCIDVFSVLPFEFFYFTTGIQSLFRLNRLFKSFRLLPFFHLAETHTSYPNLMRVAFLIMGVCIFTHWAACIYYVISEAIGFGSDFWVYHGDPNFWTAYLSCFYWSLLTLTTIGANLNPETSVEYLFCIVCNLLGVLLFATVFGNIGAMINQVNAERTEFQTQVDSVKRYMELRQIDEELQIRVVKWFDYTWSNKQSTEDKEALACLPEKLRAEIAIHVHMETLRKVAIFQDCEPGLLVELVLKLQLQVFSPGDFICRKGDIGKEMYIVKRGKLKVVSEDGKKTFATLSAGSVFGEVSILNITGNKTGNRRTASVKSVGYSDLFCLSKQNLWDALKEYPDAKKMLAETGKEILRKDNLLDEEAANREERKQEALNNKVDMIVNTVEDIAKQLKNISASMQKHSTVLVPVIEADETLVS</sequence>
<evidence type="ECO:0000313" key="12">
    <source>
        <dbReference type="Proteomes" id="UP001634394"/>
    </source>
</evidence>
<accession>A0ABD3X338</accession>
<dbReference type="InterPro" id="IPR018490">
    <property type="entry name" value="cNMP-bd_dom_sf"/>
</dbReference>
<evidence type="ECO:0000256" key="6">
    <source>
        <dbReference type="ARBA" id="ARBA00023136"/>
    </source>
</evidence>
<dbReference type="GO" id="GO:0034220">
    <property type="term" value="P:monoatomic ion transmembrane transport"/>
    <property type="evidence" value="ECO:0007669"/>
    <property type="project" value="UniProtKB-KW"/>
</dbReference>
<evidence type="ECO:0000256" key="2">
    <source>
        <dbReference type="ARBA" id="ARBA00022448"/>
    </source>
</evidence>
<keyword evidence="6 9" id="KW-0472">Membrane</keyword>
<dbReference type="EMBL" id="JBJQND010000004">
    <property type="protein sequence ID" value="KAL3880656.1"/>
    <property type="molecule type" value="Genomic_DNA"/>
</dbReference>
<dbReference type="InterPro" id="IPR032406">
    <property type="entry name" value="CLZ_dom"/>
</dbReference>
<dbReference type="AlphaFoldDB" id="A0ABD3X338"/>
<dbReference type="PROSITE" id="PS00888">
    <property type="entry name" value="CNMP_BINDING_1"/>
    <property type="match status" value="1"/>
</dbReference>
<comment type="caution">
    <text evidence="11">The sequence shown here is derived from an EMBL/GenBank/DDBJ whole genome shotgun (WGS) entry which is preliminary data.</text>
</comment>
<dbReference type="SUPFAM" id="SSF51206">
    <property type="entry name" value="cAMP-binding domain-like"/>
    <property type="match status" value="1"/>
</dbReference>
<dbReference type="Pfam" id="PF16526">
    <property type="entry name" value="CLZ"/>
    <property type="match status" value="1"/>
</dbReference>